<keyword evidence="2" id="KW-1185">Reference proteome</keyword>
<organism evidence="1 2">
    <name type="scientific">Candolleomyces aberdarensis</name>
    <dbReference type="NCBI Taxonomy" id="2316362"/>
    <lineage>
        <taxon>Eukaryota</taxon>
        <taxon>Fungi</taxon>
        <taxon>Dikarya</taxon>
        <taxon>Basidiomycota</taxon>
        <taxon>Agaricomycotina</taxon>
        <taxon>Agaricomycetes</taxon>
        <taxon>Agaricomycetidae</taxon>
        <taxon>Agaricales</taxon>
        <taxon>Agaricineae</taxon>
        <taxon>Psathyrellaceae</taxon>
        <taxon>Candolleomyces</taxon>
    </lineage>
</organism>
<evidence type="ECO:0000313" key="1">
    <source>
        <dbReference type="EMBL" id="RXW11920.1"/>
    </source>
</evidence>
<evidence type="ECO:0000313" key="2">
    <source>
        <dbReference type="Proteomes" id="UP000290288"/>
    </source>
</evidence>
<sequence length="167" mass="19228">MIRTPPALAGLLHALTKDGLTDVQTSINVLMDRRDCCDDLLEFYVGDWWSTFGQKEDVRDPNQSVEFTIDCWKTQQRNIVPFVNVTALNQVNLSDLNRKELEEVFSIASDSVNLLELEYDKIMRHLSELTINITQLSTLEKDLKTLKSHYVAERGWKEGQEDPEARV</sequence>
<dbReference type="EMBL" id="SDEE01001518">
    <property type="protein sequence ID" value="RXW11920.1"/>
    <property type="molecule type" value="Genomic_DNA"/>
</dbReference>
<reference evidence="1 2" key="1">
    <citation type="submission" date="2019-01" db="EMBL/GenBank/DDBJ databases">
        <title>Draft genome sequence of Psathyrella aberdarensis IHI B618.</title>
        <authorList>
            <person name="Buettner E."/>
            <person name="Kellner H."/>
        </authorList>
    </citation>
    <scope>NUCLEOTIDE SEQUENCE [LARGE SCALE GENOMIC DNA]</scope>
    <source>
        <strain evidence="1 2">IHI B618</strain>
    </source>
</reference>
<dbReference type="AlphaFoldDB" id="A0A4Q2CYK8"/>
<accession>A0A4Q2CYK8</accession>
<comment type="caution">
    <text evidence="1">The sequence shown here is derived from an EMBL/GenBank/DDBJ whole genome shotgun (WGS) entry which is preliminary data.</text>
</comment>
<gene>
    <name evidence="1" type="ORF">EST38_g13935</name>
</gene>
<proteinExistence type="predicted"/>
<name>A0A4Q2CYK8_9AGAR</name>
<protein>
    <submittedName>
        <fullName evidence="1">Uncharacterized protein</fullName>
    </submittedName>
</protein>
<dbReference type="Proteomes" id="UP000290288">
    <property type="component" value="Unassembled WGS sequence"/>
</dbReference>